<evidence type="ECO:0000256" key="2">
    <source>
        <dbReference type="SAM" id="Phobius"/>
    </source>
</evidence>
<feature type="signal peptide" evidence="3">
    <location>
        <begin position="1"/>
        <end position="31"/>
    </location>
</feature>
<sequence>MSRQSAARRQMMETKLWAALCALLLVNSGSADHSEDHAAAAPTTSSGVPVTGAGPVTKAAYSEPGPTLRPTSHGLSDSDPNTSLQDTSSLSNSTATSQEVTVVTSTSEKNINSTTQLQSEPPATSVDLPSTSHTPDSAITISPTHIAQSFSVDVTATQSPDSSTSHKAASVLPDSTSDQLSPPKTTSSSLVAVSQSAQPERTAAASITLSTSTSSATSSPQTHNSPSSAHTLSSESHRETTTKAPVKSSTSAATLPNGPSAQAKTHTDSLSQLNVGNDPTMVHDSPTLDPLLAGLVTAFIITAVIITLLLFLKLRRRDNRPEFRRLQDLPMDDMMEDTPLSMYSY</sequence>
<evidence type="ECO:0000256" key="1">
    <source>
        <dbReference type="SAM" id="MobiDB-lite"/>
    </source>
</evidence>
<evidence type="ECO:0000256" key="3">
    <source>
        <dbReference type="SAM" id="SignalP"/>
    </source>
</evidence>
<reference evidence="4" key="1">
    <citation type="submission" date="2019-06" db="EMBL/GenBank/DDBJ databases">
        <authorList>
            <consortium name="Wellcome Sanger Institute Data Sharing"/>
        </authorList>
    </citation>
    <scope>NUCLEOTIDE SEQUENCE [LARGE SCALE GENOMIC DNA]</scope>
</reference>
<feature type="chain" id="PRO_5025601227" evidence="3">
    <location>
        <begin position="32"/>
        <end position="345"/>
    </location>
</feature>
<feature type="transmembrane region" description="Helical" evidence="2">
    <location>
        <begin position="291"/>
        <end position="312"/>
    </location>
</feature>
<protein>
    <submittedName>
        <fullName evidence="4">Uncharacterized protein</fullName>
    </submittedName>
</protein>
<keyword evidence="2" id="KW-0472">Membrane</keyword>
<dbReference type="OrthoDB" id="8964578at2759"/>
<accession>A0A672J9R7</accession>
<gene>
    <name evidence="4" type="primary">LOC115381995</name>
</gene>
<reference evidence="4" key="2">
    <citation type="submission" date="2025-08" db="UniProtKB">
        <authorList>
            <consortium name="Ensembl"/>
        </authorList>
    </citation>
    <scope>IDENTIFICATION</scope>
</reference>
<feature type="region of interest" description="Disordered" evidence="1">
    <location>
        <begin position="34"/>
        <end position="139"/>
    </location>
</feature>
<dbReference type="GeneID" id="115381995"/>
<feature type="compositionally biased region" description="Polar residues" evidence="1">
    <location>
        <begin position="69"/>
        <end position="92"/>
    </location>
</feature>
<feature type="region of interest" description="Disordered" evidence="1">
    <location>
        <begin position="154"/>
        <end position="278"/>
    </location>
</feature>
<evidence type="ECO:0000313" key="4">
    <source>
        <dbReference type="Ensembl" id="ENSSFAP00005049805.1"/>
    </source>
</evidence>
<dbReference type="Ensembl" id="ENSSFAT00005051436.1">
    <property type="protein sequence ID" value="ENSSFAP00005049805.1"/>
    <property type="gene ID" value="ENSSFAG00005024058.1"/>
</dbReference>
<feature type="compositionally biased region" description="Low complexity" evidence="1">
    <location>
        <begin position="185"/>
        <end position="219"/>
    </location>
</feature>
<reference evidence="4" key="3">
    <citation type="submission" date="2025-09" db="UniProtKB">
        <authorList>
            <consortium name="Ensembl"/>
        </authorList>
    </citation>
    <scope>IDENTIFICATION</scope>
</reference>
<dbReference type="InParanoid" id="A0A672J9R7"/>
<keyword evidence="5" id="KW-1185">Reference proteome</keyword>
<feature type="compositionally biased region" description="Polar residues" evidence="1">
    <location>
        <begin position="154"/>
        <end position="184"/>
    </location>
</feature>
<dbReference type="OMA" id="MVHESPT"/>
<keyword evidence="2" id="KW-1133">Transmembrane helix</keyword>
<evidence type="ECO:0000313" key="5">
    <source>
        <dbReference type="Proteomes" id="UP000472267"/>
    </source>
</evidence>
<dbReference type="Proteomes" id="UP000472267">
    <property type="component" value="Chromosome 23"/>
</dbReference>
<name>A0A672J9R7_SALFA</name>
<keyword evidence="2" id="KW-0812">Transmembrane</keyword>
<keyword evidence="3" id="KW-0732">Signal</keyword>
<feature type="compositionally biased region" description="Polar residues" evidence="1">
    <location>
        <begin position="108"/>
        <end position="139"/>
    </location>
</feature>
<organism evidence="4 5">
    <name type="scientific">Salarias fasciatus</name>
    <name type="common">Jewelled blenny</name>
    <name type="synonym">Blennius fasciatus</name>
    <dbReference type="NCBI Taxonomy" id="181472"/>
    <lineage>
        <taxon>Eukaryota</taxon>
        <taxon>Metazoa</taxon>
        <taxon>Chordata</taxon>
        <taxon>Craniata</taxon>
        <taxon>Vertebrata</taxon>
        <taxon>Euteleostomi</taxon>
        <taxon>Actinopterygii</taxon>
        <taxon>Neopterygii</taxon>
        <taxon>Teleostei</taxon>
        <taxon>Neoteleostei</taxon>
        <taxon>Acanthomorphata</taxon>
        <taxon>Ovalentaria</taxon>
        <taxon>Blenniimorphae</taxon>
        <taxon>Blenniiformes</taxon>
        <taxon>Blennioidei</taxon>
        <taxon>Blenniidae</taxon>
        <taxon>Salariinae</taxon>
        <taxon>Salarias</taxon>
    </lineage>
</organism>
<feature type="compositionally biased region" description="Polar residues" evidence="1">
    <location>
        <begin position="247"/>
        <end position="277"/>
    </location>
</feature>
<dbReference type="AlphaFoldDB" id="A0A672J9R7"/>
<feature type="compositionally biased region" description="Low complexity" evidence="1">
    <location>
        <begin position="93"/>
        <end position="107"/>
    </location>
</feature>
<proteinExistence type="predicted"/>
<feature type="compositionally biased region" description="Polar residues" evidence="1">
    <location>
        <begin position="220"/>
        <end position="234"/>
    </location>
</feature>
<dbReference type="RefSeq" id="XP_029939498.1">
    <property type="nucleotide sequence ID" value="XM_030083638.1"/>
</dbReference>